<organism evidence="2 3">
    <name type="scientific">Pleurodeles waltl</name>
    <name type="common">Iberian ribbed newt</name>
    <dbReference type="NCBI Taxonomy" id="8319"/>
    <lineage>
        <taxon>Eukaryota</taxon>
        <taxon>Metazoa</taxon>
        <taxon>Chordata</taxon>
        <taxon>Craniata</taxon>
        <taxon>Vertebrata</taxon>
        <taxon>Euteleostomi</taxon>
        <taxon>Amphibia</taxon>
        <taxon>Batrachia</taxon>
        <taxon>Caudata</taxon>
        <taxon>Salamandroidea</taxon>
        <taxon>Salamandridae</taxon>
        <taxon>Pleurodelinae</taxon>
        <taxon>Pleurodeles</taxon>
    </lineage>
</organism>
<accession>A0AAV7QA94</accession>
<reference evidence="2" key="1">
    <citation type="journal article" date="2022" name="bioRxiv">
        <title>Sequencing and chromosome-scale assembly of the giantPleurodeles waltlgenome.</title>
        <authorList>
            <person name="Brown T."/>
            <person name="Elewa A."/>
            <person name="Iarovenko S."/>
            <person name="Subramanian E."/>
            <person name="Araus A.J."/>
            <person name="Petzold A."/>
            <person name="Susuki M."/>
            <person name="Suzuki K.-i.T."/>
            <person name="Hayashi T."/>
            <person name="Toyoda A."/>
            <person name="Oliveira C."/>
            <person name="Osipova E."/>
            <person name="Leigh N.D."/>
            <person name="Simon A."/>
            <person name="Yun M.H."/>
        </authorList>
    </citation>
    <scope>NUCLEOTIDE SEQUENCE</scope>
    <source>
        <strain evidence="2">20211129_DDA</strain>
        <tissue evidence="2">Liver</tissue>
    </source>
</reference>
<name>A0AAV7QA94_PLEWA</name>
<proteinExistence type="predicted"/>
<protein>
    <submittedName>
        <fullName evidence="2">Uncharacterized protein</fullName>
    </submittedName>
</protein>
<dbReference type="Proteomes" id="UP001066276">
    <property type="component" value="Chromosome 6"/>
</dbReference>
<feature type="region of interest" description="Disordered" evidence="1">
    <location>
        <begin position="65"/>
        <end position="96"/>
    </location>
</feature>
<comment type="caution">
    <text evidence="2">The sequence shown here is derived from an EMBL/GenBank/DDBJ whole genome shotgun (WGS) entry which is preliminary data.</text>
</comment>
<evidence type="ECO:0000256" key="1">
    <source>
        <dbReference type="SAM" id="MobiDB-lite"/>
    </source>
</evidence>
<gene>
    <name evidence="2" type="ORF">NDU88_001563</name>
</gene>
<evidence type="ECO:0000313" key="2">
    <source>
        <dbReference type="EMBL" id="KAJ1135118.1"/>
    </source>
</evidence>
<dbReference type="EMBL" id="JANPWB010000010">
    <property type="protein sequence ID" value="KAJ1135118.1"/>
    <property type="molecule type" value="Genomic_DNA"/>
</dbReference>
<keyword evidence="3" id="KW-1185">Reference proteome</keyword>
<evidence type="ECO:0000313" key="3">
    <source>
        <dbReference type="Proteomes" id="UP001066276"/>
    </source>
</evidence>
<dbReference type="AlphaFoldDB" id="A0AAV7QA94"/>
<sequence length="179" mass="19617">MSDSQGWGAVRRPGYQLRCGMAPALPVTQPHRRASEVAMHGGGAAPIDRLALNFVVRTFPVLPIPHGRGKQSRDRRTTRNRSHVEGPNHTIGPHPPPWGFALTFKLTPQLRSARCGHSGAILESWSGAAEWATLAVMPHGGARWPRSRKLLATRGRRFNLQPRHGTREGARIRGGTMPA</sequence>
<feature type="compositionally biased region" description="Basic and acidic residues" evidence="1">
    <location>
        <begin position="71"/>
        <end position="86"/>
    </location>
</feature>